<dbReference type="AlphaFoldDB" id="A0A0D0IY62"/>
<dbReference type="RefSeq" id="WP_042519766.1">
    <property type="nucleotide sequence ID" value="NZ_JXQK01000071.1"/>
</dbReference>
<evidence type="ECO:0000259" key="2">
    <source>
        <dbReference type="Pfam" id="PF13201"/>
    </source>
</evidence>
<dbReference type="STRING" id="1602171.ST44_09940"/>
<evidence type="ECO:0000313" key="4">
    <source>
        <dbReference type="Proteomes" id="UP000032046"/>
    </source>
</evidence>
<name>A0A0D0IY62_9BACT</name>
<feature type="chain" id="PRO_5002230158" description="Putative carbohydrate metabolism domain-containing protein" evidence="1">
    <location>
        <begin position="20"/>
        <end position="536"/>
    </location>
</feature>
<protein>
    <recommendedName>
        <fullName evidence="2">Putative carbohydrate metabolism domain-containing protein</fullName>
    </recommendedName>
</protein>
<comment type="caution">
    <text evidence="3">The sequence shown here is derived from an EMBL/GenBank/DDBJ whole genome shotgun (WGS) entry which is preliminary data.</text>
</comment>
<gene>
    <name evidence="3" type="ORF">ST44_09940</name>
</gene>
<dbReference type="InterPro" id="IPR025112">
    <property type="entry name" value="PCMD"/>
</dbReference>
<sequence length="536" mass="57612">MKKLLSSFILVAAALTAQATDYVTTLDINAGSGSKKYPKSTVQVQPNGDGTCTVTIKNVKYEYYMQEQPVGNIVIENVPMTNAGVYTILRSVQDIEIVEGDDTNISWQGPGYTALNGGKLQAYFNGEIRGGKFYGNLIIDTFKAIRRSLKLTLGDEDYTIGQIPNSGFEKFHTATAGSATSQEPNAWHSFMTATGTLASMVKSAVHTKESNETRPGTTGKKSVLITTGNAIFGQIPNGTITTGQMNAGAAQAANTGNHAFLDFSNEALDANGDPFYATVDAKPDAISVWVKFQQGGGDLAKDYPYATISAVITDGKKYQDPEAEGTEYKNVVAKAQNKTIESKDEWQKITIPFDYDTYVANGADPNAILVTISTNATPGKGSADDKLYVDDVELEYSSQLSSIKIDGQEINGFEPGTYYYSKVPASKKMTVDMIEVTAGAGATVTKRVERSSTDPKASTATITVVSADSKNITRYTVDIKEGKVTNGISTVETKMDQNIHATKIYTVSGQQVSKMQSGNIYVVKTADGKMVKVVKK</sequence>
<dbReference type="Gene3D" id="2.60.120.890">
    <property type="entry name" value="BT2081, beta-jelly-roll domain"/>
    <property type="match status" value="1"/>
</dbReference>
<keyword evidence="4" id="KW-1185">Reference proteome</keyword>
<evidence type="ECO:0000313" key="3">
    <source>
        <dbReference type="EMBL" id="KIP61101.1"/>
    </source>
</evidence>
<dbReference type="EMBL" id="JXQK01000071">
    <property type="protein sequence ID" value="KIP61101.1"/>
    <property type="molecule type" value="Genomic_DNA"/>
</dbReference>
<dbReference type="Pfam" id="PF13201">
    <property type="entry name" value="PCMD"/>
    <property type="match status" value="1"/>
</dbReference>
<feature type="domain" description="Putative carbohydrate metabolism" evidence="2">
    <location>
        <begin position="186"/>
        <end position="394"/>
    </location>
</feature>
<organism evidence="3 4">
    <name type="scientific">Prevotella pectinovora</name>
    <dbReference type="NCBI Taxonomy" id="1602169"/>
    <lineage>
        <taxon>Bacteria</taxon>
        <taxon>Pseudomonadati</taxon>
        <taxon>Bacteroidota</taxon>
        <taxon>Bacteroidia</taxon>
        <taxon>Bacteroidales</taxon>
        <taxon>Prevotellaceae</taxon>
        <taxon>Prevotella</taxon>
    </lineage>
</organism>
<proteinExistence type="predicted"/>
<keyword evidence="1" id="KW-0732">Signal</keyword>
<dbReference type="InterPro" id="IPR038653">
    <property type="entry name" value="Put_CMD_sf"/>
</dbReference>
<evidence type="ECO:0000256" key="1">
    <source>
        <dbReference type="SAM" id="SignalP"/>
    </source>
</evidence>
<dbReference type="Proteomes" id="UP000032046">
    <property type="component" value="Unassembled WGS sequence"/>
</dbReference>
<reference evidence="3 4" key="1">
    <citation type="submission" date="2015-01" db="EMBL/GenBank/DDBJ databases">
        <title>Comparative genomics of non-oral Prevotella species.</title>
        <authorList>
            <person name="Accetto T."/>
            <person name="Nograsek B."/>
            <person name="Avgustin G."/>
        </authorList>
    </citation>
    <scope>NUCLEOTIDE SEQUENCE [LARGE SCALE GENOMIC DNA]</scope>
    <source>
        <strain evidence="3 4">P5-119</strain>
    </source>
</reference>
<accession>A0A0D0IY62</accession>
<feature type="signal peptide" evidence="1">
    <location>
        <begin position="1"/>
        <end position="19"/>
    </location>
</feature>